<keyword evidence="1" id="KW-0472">Membrane</keyword>
<evidence type="ECO:0000313" key="3">
    <source>
        <dbReference type="EMBL" id="MEQ7848010.1"/>
    </source>
</evidence>
<keyword evidence="1" id="KW-0812">Transmembrane</keyword>
<name>A0ABV1NZR5_9ACTN</name>
<dbReference type="InterPro" id="IPR005135">
    <property type="entry name" value="Endo/exonuclease/phosphatase"/>
</dbReference>
<keyword evidence="3" id="KW-0378">Hydrolase</keyword>
<feature type="domain" description="Endonuclease/exonuclease/phosphatase" evidence="2">
    <location>
        <begin position="110"/>
        <end position="318"/>
    </location>
</feature>
<dbReference type="InterPro" id="IPR036691">
    <property type="entry name" value="Endo/exonu/phosph_ase_sf"/>
</dbReference>
<accession>A0ABV1NZR5</accession>
<dbReference type="Proteomes" id="UP001482520">
    <property type="component" value="Unassembled WGS sequence"/>
</dbReference>
<evidence type="ECO:0000313" key="4">
    <source>
        <dbReference type="Proteomes" id="UP001482520"/>
    </source>
</evidence>
<dbReference type="Gene3D" id="3.60.10.10">
    <property type="entry name" value="Endonuclease/exonuclease/phosphatase"/>
    <property type="match status" value="1"/>
</dbReference>
<keyword evidence="3" id="KW-0540">Nuclease</keyword>
<evidence type="ECO:0000259" key="2">
    <source>
        <dbReference type="Pfam" id="PF03372"/>
    </source>
</evidence>
<reference evidence="3 4" key="1">
    <citation type="submission" date="2024-02" db="EMBL/GenBank/DDBJ databases">
        <title>Full genome sequence of Nocardioides kribbensis.</title>
        <authorList>
            <person name="Poletto B.L."/>
            <person name="Silva G."/>
            <person name="Galante D."/>
            <person name="Campos K.R."/>
            <person name="Santos M.B.N."/>
            <person name="Sacchi C.T."/>
        </authorList>
    </citation>
    <scope>NUCLEOTIDE SEQUENCE [LARGE SCALE GENOMIC DNA]</scope>
    <source>
        <strain evidence="3 4">O4R</strain>
    </source>
</reference>
<evidence type="ECO:0000256" key="1">
    <source>
        <dbReference type="SAM" id="Phobius"/>
    </source>
</evidence>
<feature type="transmembrane region" description="Helical" evidence="1">
    <location>
        <begin position="70"/>
        <end position="90"/>
    </location>
</feature>
<protein>
    <submittedName>
        <fullName evidence="3">Endonuclease/exonuclease/phosphatase family protein</fullName>
    </submittedName>
</protein>
<dbReference type="Pfam" id="PF03372">
    <property type="entry name" value="Exo_endo_phos"/>
    <property type="match status" value="1"/>
</dbReference>
<dbReference type="RefSeq" id="WP_349804824.1">
    <property type="nucleotide sequence ID" value="NZ_JBEGDP010000012.1"/>
</dbReference>
<proteinExistence type="predicted"/>
<keyword evidence="3" id="KW-0255">Endonuclease</keyword>
<dbReference type="EMBL" id="JBEGDP010000012">
    <property type="protein sequence ID" value="MEQ7848010.1"/>
    <property type="molecule type" value="Genomic_DNA"/>
</dbReference>
<feature type="transmembrane region" description="Helical" evidence="1">
    <location>
        <begin position="34"/>
        <end position="58"/>
    </location>
</feature>
<keyword evidence="4" id="KW-1185">Reference proteome</keyword>
<sequence>MRWRGAVWWLLLVATLGPALLLTALRSTDPRPGWAVQAVAFTPLALPLYAAALLLLLGRALTGGRSGRRGPAVVAALVVLGLGGLHAWWWSPLVAGTPPDAGDGARVTVMTANLLKGRADGAEVVRAAVDADVDVLVLEEVTDDVLADMERAGLDELLPERIGETGASIDGTMVLSRAPLGEATAVDTFTQTWGVEVDLGAATVRLLAVHPAAPVDPERWHADLDLLRDVARDTDADVVVGDFNATLDHAPMRRLLDDGYADAAAETNAGWQPTWPANGLFPVLGVPLPTSVAIDHVLVGEDVLALDTRTVEIGGTDHLALVADLVVVG</sequence>
<gene>
    <name evidence="3" type="ORF">V6R90_12055</name>
</gene>
<organism evidence="3 4">
    <name type="scientific">Nocardioides kribbensis</name>
    <dbReference type="NCBI Taxonomy" id="305517"/>
    <lineage>
        <taxon>Bacteria</taxon>
        <taxon>Bacillati</taxon>
        <taxon>Actinomycetota</taxon>
        <taxon>Actinomycetes</taxon>
        <taxon>Propionibacteriales</taxon>
        <taxon>Nocardioidaceae</taxon>
        <taxon>Nocardioides</taxon>
    </lineage>
</organism>
<keyword evidence="1" id="KW-1133">Transmembrane helix</keyword>
<comment type="caution">
    <text evidence="3">The sequence shown here is derived from an EMBL/GenBank/DDBJ whole genome shotgun (WGS) entry which is preliminary data.</text>
</comment>
<dbReference type="GO" id="GO:0004519">
    <property type="term" value="F:endonuclease activity"/>
    <property type="evidence" value="ECO:0007669"/>
    <property type="project" value="UniProtKB-KW"/>
</dbReference>
<dbReference type="SUPFAM" id="SSF56219">
    <property type="entry name" value="DNase I-like"/>
    <property type="match status" value="1"/>
</dbReference>